<dbReference type="InterPro" id="IPR043561">
    <property type="entry name" value="LHW-like"/>
</dbReference>
<gene>
    <name evidence="4" type="ORF">HS088_TW05G00298</name>
</gene>
<dbReference type="Pfam" id="PF14215">
    <property type="entry name" value="bHLH-MYC_N"/>
    <property type="match status" value="1"/>
</dbReference>
<evidence type="ECO:0000313" key="5">
    <source>
        <dbReference type="Proteomes" id="UP000593562"/>
    </source>
</evidence>
<dbReference type="GO" id="GO:0003700">
    <property type="term" value="F:DNA-binding transcription factor activity"/>
    <property type="evidence" value="ECO:0007669"/>
    <property type="project" value="InterPro"/>
</dbReference>
<dbReference type="EMBL" id="JAAARO010000005">
    <property type="protein sequence ID" value="KAF5747573.1"/>
    <property type="molecule type" value="Genomic_DNA"/>
</dbReference>
<evidence type="ECO:0000313" key="4">
    <source>
        <dbReference type="EMBL" id="KAF5747573.1"/>
    </source>
</evidence>
<dbReference type="GO" id="GO:0003677">
    <property type="term" value="F:DNA binding"/>
    <property type="evidence" value="ECO:0007669"/>
    <property type="project" value="UniProtKB-KW"/>
</dbReference>
<dbReference type="InterPro" id="IPR025610">
    <property type="entry name" value="MYC/MYB_N"/>
</dbReference>
<organism evidence="4 5">
    <name type="scientific">Tripterygium wilfordii</name>
    <name type="common">Thunder God vine</name>
    <dbReference type="NCBI Taxonomy" id="458696"/>
    <lineage>
        <taxon>Eukaryota</taxon>
        <taxon>Viridiplantae</taxon>
        <taxon>Streptophyta</taxon>
        <taxon>Embryophyta</taxon>
        <taxon>Tracheophyta</taxon>
        <taxon>Spermatophyta</taxon>
        <taxon>Magnoliopsida</taxon>
        <taxon>eudicotyledons</taxon>
        <taxon>Gunneridae</taxon>
        <taxon>Pentapetalae</taxon>
        <taxon>rosids</taxon>
        <taxon>fabids</taxon>
        <taxon>Celastrales</taxon>
        <taxon>Celastraceae</taxon>
        <taxon>Tripterygium</taxon>
    </lineage>
</organism>
<comment type="caution">
    <text evidence="4">The sequence shown here is derived from an EMBL/GenBank/DDBJ whole genome shotgun (WGS) entry which is preliminary data.</text>
</comment>
<proteinExistence type="predicted"/>
<dbReference type="PANTHER" id="PTHR46196">
    <property type="entry name" value="TRANSCRIPTION FACTOR BHLH155-LIKE ISOFORM X1-RELATED"/>
    <property type="match status" value="1"/>
</dbReference>
<feature type="domain" description="Transcription factor MYC/MYB N-terminal" evidence="3">
    <location>
        <begin position="6"/>
        <end position="166"/>
    </location>
</feature>
<evidence type="ECO:0000259" key="3">
    <source>
        <dbReference type="Pfam" id="PF14215"/>
    </source>
</evidence>
<dbReference type="AlphaFoldDB" id="A0A7J7DMQ9"/>
<keyword evidence="2" id="KW-0804">Transcription</keyword>
<sequence length="174" mass="19455">METTALMQFLRSFCDNSCWKFAVFWKVRLGSPMILNWEVGYVHHLRPIESMEIIAKNIFGNTMDDTFLPQCEASMYDGRSGEHPINLVVADMSRLQYAWGEGVVGEVACTGCHCWVTIEDILTCVAMGYKCPEEWLLQFAAGIKTILLVPLLPHGVLQLGSLEEISGYRGSGSN</sequence>
<keyword evidence="5" id="KW-1185">Reference proteome</keyword>
<evidence type="ECO:0000256" key="2">
    <source>
        <dbReference type="ARBA" id="ARBA00023163"/>
    </source>
</evidence>
<keyword evidence="1" id="KW-0805">Transcription regulation</keyword>
<dbReference type="PANTHER" id="PTHR46196:SF3">
    <property type="entry name" value="TRANSCRIPTION FACTOR LHW-LIKE ISOFORM X1"/>
    <property type="match status" value="1"/>
</dbReference>
<evidence type="ECO:0000256" key="1">
    <source>
        <dbReference type="ARBA" id="ARBA00023015"/>
    </source>
</evidence>
<reference evidence="4 5" key="1">
    <citation type="journal article" date="2020" name="Nat. Commun.">
        <title>Genome of Tripterygium wilfordii and identification of cytochrome P450 involved in triptolide biosynthesis.</title>
        <authorList>
            <person name="Tu L."/>
            <person name="Su P."/>
            <person name="Zhang Z."/>
            <person name="Gao L."/>
            <person name="Wang J."/>
            <person name="Hu T."/>
            <person name="Zhou J."/>
            <person name="Zhang Y."/>
            <person name="Zhao Y."/>
            <person name="Liu Y."/>
            <person name="Song Y."/>
            <person name="Tong Y."/>
            <person name="Lu Y."/>
            <person name="Yang J."/>
            <person name="Xu C."/>
            <person name="Jia M."/>
            <person name="Peters R.J."/>
            <person name="Huang L."/>
            <person name="Gao W."/>
        </authorList>
    </citation>
    <scope>NUCLEOTIDE SEQUENCE [LARGE SCALE GENOMIC DNA]</scope>
    <source>
        <strain evidence="5">cv. XIE 37</strain>
        <tissue evidence="4">Leaf</tissue>
    </source>
</reference>
<name>A0A7J7DMQ9_TRIWF</name>
<dbReference type="Proteomes" id="UP000593562">
    <property type="component" value="Unassembled WGS sequence"/>
</dbReference>
<protein>
    <submittedName>
        <fullName evidence="4">Basic helix-loop-helix DNA-binding superfamily protein putative isoform 1</fullName>
    </submittedName>
</protein>
<dbReference type="InParanoid" id="A0A7J7DMQ9"/>
<accession>A0A7J7DMQ9</accession>
<keyword evidence="4" id="KW-0238">DNA-binding</keyword>